<name>A0A183IP59_9BILA</name>
<keyword evidence="2" id="KW-1185">Reference proteome</keyword>
<reference evidence="1 2" key="2">
    <citation type="submission" date="2018-11" db="EMBL/GenBank/DDBJ databases">
        <authorList>
            <consortium name="Pathogen Informatics"/>
        </authorList>
    </citation>
    <scope>NUCLEOTIDE SEQUENCE [LARGE SCALE GENOMIC DNA]</scope>
</reference>
<evidence type="ECO:0000313" key="1">
    <source>
        <dbReference type="EMBL" id="VDP07145.1"/>
    </source>
</evidence>
<dbReference type="Proteomes" id="UP000270296">
    <property type="component" value="Unassembled WGS sequence"/>
</dbReference>
<sequence length="133" mass="15295">MSALRELTRTIILTKAKMNLMTNLPLLKSIIIPMLTHDGGGMGNDCSARYRVQEAEMDFLRRIAYLTRLGVIEGSSDGRRWTWRTRRTTRSDVVDNCDPFLDSPTRRDAWRLLVRRQRCGDEERIGDGSTHLA</sequence>
<dbReference type="EMBL" id="UZAM01008971">
    <property type="protein sequence ID" value="VDP07145.1"/>
    <property type="molecule type" value="Genomic_DNA"/>
</dbReference>
<protein>
    <submittedName>
        <fullName evidence="3">Rho-GAP domain-containing protein</fullName>
    </submittedName>
</protein>
<evidence type="ECO:0000313" key="2">
    <source>
        <dbReference type="Proteomes" id="UP000270296"/>
    </source>
</evidence>
<accession>A0A183IP59</accession>
<organism evidence="3">
    <name type="scientific">Soboliphyme baturini</name>
    <dbReference type="NCBI Taxonomy" id="241478"/>
    <lineage>
        <taxon>Eukaryota</taxon>
        <taxon>Metazoa</taxon>
        <taxon>Ecdysozoa</taxon>
        <taxon>Nematoda</taxon>
        <taxon>Enoplea</taxon>
        <taxon>Dorylaimia</taxon>
        <taxon>Dioctophymatida</taxon>
        <taxon>Dioctophymatoidea</taxon>
        <taxon>Soboliphymatidae</taxon>
        <taxon>Soboliphyme</taxon>
    </lineage>
</organism>
<evidence type="ECO:0000313" key="3">
    <source>
        <dbReference type="WBParaSite" id="SBAD_0000562301-mRNA-1"/>
    </source>
</evidence>
<dbReference type="AlphaFoldDB" id="A0A183IP59"/>
<dbReference type="WBParaSite" id="SBAD_0000562301-mRNA-1">
    <property type="protein sequence ID" value="SBAD_0000562301-mRNA-1"/>
    <property type="gene ID" value="SBAD_0000562301"/>
</dbReference>
<proteinExistence type="predicted"/>
<reference evidence="3" key="1">
    <citation type="submission" date="2016-06" db="UniProtKB">
        <authorList>
            <consortium name="WormBaseParasite"/>
        </authorList>
    </citation>
    <scope>IDENTIFICATION</scope>
</reference>
<gene>
    <name evidence="1" type="ORF">SBAD_LOCUS5406</name>
</gene>